<evidence type="ECO:0000313" key="2">
    <source>
        <dbReference type="EMBL" id="KAL2653421.1"/>
    </source>
</evidence>
<accession>A0ABD1ZRN6</accession>
<name>A0ABD1ZRN6_9MARC</name>
<comment type="caution">
    <text evidence="2">The sequence shown here is derived from an EMBL/GenBank/DDBJ whole genome shotgun (WGS) entry which is preliminary data.</text>
</comment>
<dbReference type="EMBL" id="JBHFFA010000001">
    <property type="protein sequence ID" value="KAL2653421.1"/>
    <property type="molecule type" value="Genomic_DNA"/>
</dbReference>
<proteinExistence type="predicted"/>
<evidence type="ECO:0000256" key="1">
    <source>
        <dbReference type="SAM" id="MobiDB-lite"/>
    </source>
</evidence>
<dbReference type="AlphaFoldDB" id="A0ABD1ZRN6"/>
<gene>
    <name evidence="2" type="ORF">R1flu_021549</name>
</gene>
<sequence length="616" mass="67921">MPRITSYVLLRGSESEVLLDERDMRGGGYHEDAVVHVQKEEVGSDYHDALVAGQNYQKSFHEQQQKQLHDVNISKGSRYGRSLSQRNLSGYHGSSGPTHGSRKDLKDKTPVAGNGELRRLVSFRDSGNAPKLALSLSGRWQVQQGGGGQAHLERTMSGRWKLSGNEQFTRSTGSPLRDHLASPKEQPTGQWADSIQRVASYRESLQQKQQQQEQRQLQKRNGCNGRGSSGLPISNGSQPPAAVCTMHSACNELRTSSPRFSRLSDKERDSVTSSNSPARRARFADEVNGKASPPRRLQRQPTARFTEWEKSARGNDGEEQEDGAPSTVKGLRRQQSSTARFTDQNTEPRVLPPAPGVSAMSRRSSSGKIVSSQRSFSMRETSSSRMDADSLPPEEAPRRKSSAATVKPRVSFSDSVNLKPDRESDADLQRIHEKWIDRPSATAIREAKMLNATTQPLRYNYEQPGFVERKSTDGCGAYSTGGFRQHGEEESTRRQQASLSRTFSTFSFADKSTHRRMAKTFTFSKDKHVQPVVVECVSCGKGLGIVVQGFPAGETSSFCKACKPGLPGAVGGPGLCGTGEFYFGDKSTTRTTSSNVKPYCKKKKSMLDYCRKLLGI</sequence>
<feature type="region of interest" description="Disordered" evidence="1">
    <location>
        <begin position="255"/>
        <end position="425"/>
    </location>
</feature>
<keyword evidence="3" id="KW-1185">Reference proteome</keyword>
<feature type="region of interest" description="Disordered" evidence="1">
    <location>
        <begin position="203"/>
        <end position="241"/>
    </location>
</feature>
<feature type="region of interest" description="Disordered" evidence="1">
    <location>
        <begin position="163"/>
        <end position="190"/>
    </location>
</feature>
<evidence type="ECO:0008006" key="4">
    <source>
        <dbReference type="Google" id="ProtNLM"/>
    </source>
</evidence>
<protein>
    <recommendedName>
        <fullName evidence="4">LIM zinc-binding domain-containing protein</fullName>
    </recommendedName>
</protein>
<feature type="compositionally biased region" description="Basic and acidic residues" evidence="1">
    <location>
        <begin position="306"/>
        <end position="316"/>
    </location>
</feature>
<feature type="compositionally biased region" description="Polar residues" evidence="1">
    <location>
        <begin position="376"/>
        <end position="385"/>
    </location>
</feature>
<feature type="compositionally biased region" description="Low complexity" evidence="1">
    <location>
        <begin position="361"/>
        <end position="375"/>
    </location>
</feature>
<feature type="compositionally biased region" description="Polar residues" evidence="1">
    <location>
        <begin position="333"/>
        <end position="347"/>
    </location>
</feature>
<feature type="compositionally biased region" description="Polar residues" evidence="1">
    <location>
        <begin position="164"/>
        <end position="174"/>
    </location>
</feature>
<reference evidence="2 3" key="1">
    <citation type="submission" date="2024-09" db="EMBL/GenBank/DDBJ databases">
        <title>Chromosome-scale assembly of Riccia fluitans.</title>
        <authorList>
            <person name="Paukszto L."/>
            <person name="Sawicki J."/>
            <person name="Karawczyk K."/>
            <person name="Piernik-Szablinska J."/>
            <person name="Szczecinska M."/>
            <person name="Mazdziarz M."/>
        </authorList>
    </citation>
    <scope>NUCLEOTIDE SEQUENCE [LARGE SCALE GENOMIC DNA]</scope>
    <source>
        <strain evidence="2">Rf_01</strain>
        <tissue evidence="2">Aerial parts of the thallus</tissue>
    </source>
</reference>
<organism evidence="2 3">
    <name type="scientific">Riccia fluitans</name>
    <dbReference type="NCBI Taxonomy" id="41844"/>
    <lineage>
        <taxon>Eukaryota</taxon>
        <taxon>Viridiplantae</taxon>
        <taxon>Streptophyta</taxon>
        <taxon>Embryophyta</taxon>
        <taxon>Marchantiophyta</taxon>
        <taxon>Marchantiopsida</taxon>
        <taxon>Marchantiidae</taxon>
        <taxon>Marchantiales</taxon>
        <taxon>Ricciaceae</taxon>
        <taxon>Riccia</taxon>
    </lineage>
</organism>
<feature type="region of interest" description="Disordered" evidence="1">
    <location>
        <begin position="81"/>
        <end position="117"/>
    </location>
</feature>
<evidence type="ECO:0000313" key="3">
    <source>
        <dbReference type="Proteomes" id="UP001605036"/>
    </source>
</evidence>
<feature type="compositionally biased region" description="Low complexity" evidence="1">
    <location>
        <begin position="206"/>
        <end position="215"/>
    </location>
</feature>
<dbReference type="Proteomes" id="UP001605036">
    <property type="component" value="Unassembled WGS sequence"/>
</dbReference>